<accession>A0A9P4QZF5</accession>
<evidence type="ECO:0000313" key="1">
    <source>
        <dbReference type="EMBL" id="KAF2733886.1"/>
    </source>
</evidence>
<protein>
    <submittedName>
        <fullName evidence="1">Uncharacterized protein</fullName>
    </submittedName>
</protein>
<name>A0A9P4QZF5_9PLEO</name>
<evidence type="ECO:0000313" key="2">
    <source>
        <dbReference type="Proteomes" id="UP000799444"/>
    </source>
</evidence>
<organism evidence="1 2">
    <name type="scientific">Polyplosphaeria fusca</name>
    <dbReference type="NCBI Taxonomy" id="682080"/>
    <lineage>
        <taxon>Eukaryota</taxon>
        <taxon>Fungi</taxon>
        <taxon>Dikarya</taxon>
        <taxon>Ascomycota</taxon>
        <taxon>Pezizomycotina</taxon>
        <taxon>Dothideomycetes</taxon>
        <taxon>Pleosporomycetidae</taxon>
        <taxon>Pleosporales</taxon>
        <taxon>Tetraplosphaeriaceae</taxon>
        <taxon>Polyplosphaeria</taxon>
    </lineage>
</organism>
<comment type="caution">
    <text evidence="1">The sequence shown here is derived from an EMBL/GenBank/DDBJ whole genome shotgun (WGS) entry which is preliminary data.</text>
</comment>
<keyword evidence="2" id="KW-1185">Reference proteome</keyword>
<proteinExistence type="predicted"/>
<dbReference type="Proteomes" id="UP000799444">
    <property type="component" value="Unassembled WGS sequence"/>
</dbReference>
<gene>
    <name evidence="1" type="ORF">EJ04DRAFT_258308</name>
</gene>
<dbReference type="AlphaFoldDB" id="A0A9P4QZF5"/>
<sequence>MASSPSVPSLASVRGAVASNGNCLANSFTARPSNSSALQAHFVSAYRQSHHAFAPGRLDRLRATDCLLQQGLNCQSRPAAVLGSG</sequence>
<dbReference type="EMBL" id="ML996155">
    <property type="protein sequence ID" value="KAF2733886.1"/>
    <property type="molecule type" value="Genomic_DNA"/>
</dbReference>
<reference evidence="1" key="1">
    <citation type="journal article" date="2020" name="Stud. Mycol.">
        <title>101 Dothideomycetes genomes: a test case for predicting lifestyles and emergence of pathogens.</title>
        <authorList>
            <person name="Haridas S."/>
            <person name="Albert R."/>
            <person name="Binder M."/>
            <person name="Bloem J."/>
            <person name="Labutti K."/>
            <person name="Salamov A."/>
            <person name="Andreopoulos B."/>
            <person name="Baker S."/>
            <person name="Barry K."/>
            <person name="Bills G."/>
            <person name="Bluhm B."/>
            <person name="Cannon C."/>
            <person name="Castanera R."/>
            <person name="Culley D."/>
            <person name="Daum C."/>
            <person name="Ezra D."/>
            <person name="Gonzalez J."/>
            <person name="Henrissat B."/>
            <person name="Kuo A."/>
            <person name="Liang C."/>
            <person name="Lipzen A."/>
            <person name="Lutzoni F."/>
            <person name="Magnuson J."/>
            <person name="Mondo S."/>
            <person name="Nolan M."/>
            <person name="Ohm R."/>
            <person name="Pangilinan J."/>
            <person name="Park H.-J."/>
            <person name="Ramirez L."/>
            <person name="Alfaro M."/>
            <person name="Sun H."/>
            <person name="Tritt A."/>
            <person name="Yoshinaga Y."/>
            <person name="Zwiers L.-H."/>
            <person name="Turgeon B."/>
            <person name="Goodwin S."/>
            <person name="Spatafora J."/>
            <person name="Crous P."/>
            <person name="Grigoriev I."/>
        </authorList>
    </citation>
    <scope>NUCLEOTIDE SEQUENCE</scope>
    <source>
        <strain evidence="1">CBS 125425</strain>
    </source>
</reference>